<gene>
    <name evidence="1" type="ORF">AAG747_25150</name>
</gene>
<organism evidence="1 2">
    <name type="scientific">Rapidithrix thailandica</name>
    <dbReference type="NCBI Taxonomy" id="413964"/>
    <lineage>
        <taxon>Bacteria</taxon>
        <taxon>Pseudomonadati</taxon>
        <taxon>Bacteroidota</taxon>
        <taxon>Cytophagia</taxon>
        <taxon>Cytophagales</taxon>
        <taxon>Flammeovirgaceae</taxon>
        <taxon>Rapidithrix</taxon>
    </lineage>
</organism>
<accession>A0AAW9S7Q4</accession>
<protein>
    <submittedName>
        <fullName evidence="1">Uncharacterized protein</fullName>
    </submittedName>
</protein>
<reference evidence="1 2" key="1">
    <citation type="submission" date="2024-04" db="EMBL/GenBank/DDBJ databases">
        <title>Novel genus in family Flammeovirgaceae.</title>
        <authorList>
            <person name="Nguyen T.H."/>
            <person name="Vuong T.Q."/>
            <person name="Le H."/>
            <person name="Kim S.-G."/>
        </authorList>
    </citation>
    <scope>NUCLEOTIDE SEQUENCE [LARGE SCALE GENOMIC DNA]</scope>
    <source>
        <strain evidence="1 2">JCM 23209</strain>
    </source>
</reference>
<dbReference type="AlphaFoldDB" id="A0AAW9S7Q4"/>
<dbReference type="EMBL" id="JBDKWZ010000020">
    <property type="protein sequence ID" value="MEN7551230.1"/>
    <property type="molecule type" value="Genomic_DNA"/>
</dbReference>
<dbReference type="RefSeq" id="WP_346824010.1">
    <property type="nucleotide sequence ID" value="NZ_JBDKWZ010000020.1"/>
</dbReference>
<comment type="caution">
    <text evidence="1">The sequence shown here is derived from an EMBL/GenBank/DDBJ whole genome shotgun (WGS) entry which is preliminary data.</text>
</comment>
<dbReference type="Proteomes" id="UP001403385">
    <property type="component" value="Unassembled WGS sequence"/>
</dbReference>
<proteinExistence type="predicted"/>
<name>A0AAW9S7Q4_9BACT</name>
<evidence type="ECO:0000313" key="1">
    <source>
        <dbReference type="EMBL" id="MEN7551230.1"/>
    </source>
</evidence>
<sequence length="182" mass="20698">MAQFKAFDKNVEVNGQTVLSVVNSLNFGKESRLDILAQNGIENPESGKWYKQQLWLNAFQEIHKVLGDNTLFMIGKAIPQNADFPKEIDTLRKALLSVDTAYHMNHRGGEIGNYQLVAFDEQNRKAVMICNNPYPSEFDRGILTSMVRKFRPKDSYKCDVVLDVTKASRLEGGESCTYLITW</sequence>
<evidence type="ECO:0000313" key="2">
    <source>
        <dbReference type="Proteomes" id="UP001403385"/>
    </source>
</evidence>
<keyword evidence="2" id="KW-1185">Reference proteome</keyword>